<gene>
    <name evidence="5" type="ORF">C2E20_8963</name>
</gene>
<dbReference type="GO" id="GO:0043328">
    <property type="term" value="P:protein transport to vacuole involved in ubiquitin-dependent protein catabolic process via the multivesicular body sorting pathway"/>
    <property type="evidence" value="ECO:0007669"/>
    <property type="project" value="TreeGrafter"/>
</dbReference>
<protein>
    <recommendedName>
        <fullName evidence="4">ESCRT-II complex subunit VPS25</fullName>
    </recommendedName>
</protein>
<dbReference type="GO" id="GO:0016236">
    <property type="term" value="P:macroautophagy"/>
    <property type="evidence" value="ECO:0007669"/>
    <property type="project" value="UniProtKB-ARBA"/>
</dbReference>
<sequence>MEGASTSGQGRDGDFVFPIFWQYPPYFTLQPVKETQQKQRLLWKDLILRYCRHHRIHVVPVTEADDFPLFHNPAINRRLSRDVKLQLVDDLVKQGSALWFDRSQRSALVLWRPVAEWADVIYGWARGNGLEDSVVTVEEMQTGVMVAGTDLEGLHREVLVRAVRHLEGQGRAKLFSGGAGDDEGVKFFTAN</sequence>
<proteinExistence type="inferred from homology"/>
<dbReference type="STRING" id="554055.A0A2P6UZU8"/>
<dbReference type="Gene3D" id="1.10.10.570">
    <property type="entry name" value="Winged helix' DNA-binding domain. Chain C. Domain 1"/>
    <property type="match status" value="1"/>
</dbReference>
<dbReference type="GO" id="GO:0042803">
    <property type="term" value="F:protein homodimerization activity"/>
    <property type="evidence" value="ECO:0007669"/>
    <property type="project" value="TreeGrafter"/>
</dbReference>
<dbReference type="Gene3D" id="1.10.10.10">
    <property type="entry name" value="Winged helix-like DNA-binding domain superfamily/Winged helix DNA-binding domain"/>
    <property type="match status" value="1"/>
</dbReference>
<dbReference type="InterPro" id="IPR036390">
    <property type="entry name" value="WH_DNA-bd_sf"/>
</dbReference>
<dbReference type="GO" id="GO:0000814">
    <property type="term" value="C:ESCRT II complex"/>
    <property type="evidence" value="ECO:0007669"/>
    <property type="project" value="InterPro"/>
</dbReference>
<dbReference type="Pfam" id="PF05871">
    <property type="entry name" value="ESCRT-II"/>
    <property type="match status" value="1"/>
</dbReference>
<dbReference type="PANTHER" id="PTHR13149">
    <property type="entry name" value="VACUOLAR PROTEIN SORTING-ASSOCIATED PROTEIN VPS25"/>
    <property type="match status" value="1"/>
</dbReference>
<reference evidence="5 6" key="1">
    <citation type="journal article" date="2018" name="Plant J.">
        <title>Genome sequences of Chlorella sorokiniana UTEX 1602 and Micractinium conductrix SAG 241.80: implications to maltose excretion by a green alga.</title>
        <authorList>
            <person name="Arriola M.B."/>
            <person name="Velmurugan N."/>
            <person name="Zhang Y."/>
            <person name="Plunkett M.H."/>
            <person name="Hondzo H."/>
            <person name="Barney B.M."/>
        </authorList>
    </citation>
    <scope>NUCLEOTIDE SEQUENCE [LARGE SCALE GENOMIC DNA]</scope>
    <source>
        <strain evidence="5 6">SAG 241.80</strain>
    </source>
</reference>
<comment type="similarity">
    <text evidence="1">Belongs to the VPS25 family.</text>
</comment>
<evidence type="ECO:0000256" key="2">
    <source>
        <dbReference type="ARBA" id="ARBA00022448"/>
    </source>
</evidence>
<dbReference type="EMBL" id="LHPF02000063">
    <property type="protein sequence ID" value="PSC67362.1"/>
    <property type="molecule type" value="Genomic_DNA"/>
</dbReference>
<evidence type="ECO:0000313" key="6">
    <source>
        <dbReference type="Proteomes" id="UP000239649"/>
    </source>
</evidence>
<dbReference type="InterPro" id="IPR036388">
    <property type="entry name" value="WH-like_DNA-bd_sf"/>
</dbReference>
<keyword evidence="6" id="KW-1185">Reference proteome</keyword>
<evidence type="ECO:0000256" key="1">
    <source>
        <dbReference type="ARBA" id="ARBA00009674"/>
    </source>
</evidence>
<dbReference type="InterPro" id="IPR014041">
    <property type="entry name" value="ESCRT-II_cplx_Vps25-sub_N"/>
</dbReference>
<dbReference type="AlphaFoldDB" id="A0A2P6UZU8"/>
<dbReference type="GO" id="GO:0005198">
    <property type="term" value="F:structural molecule activity"/>
    <property type="evidence" value="ECO:0007669"/>
    <property type="project" value="TreeGrafter"/>
</dbReference>
<dbReference type="SUPFAM" id="SSF46785">
    <property type="entry name" value="Winged helix' DNA-binding domain"/>
    <property type="match status" value="2"/>
</dbReference>
<dbReference type="OrthoDB" id="245150at2759"/>
<organism evidence="5 6">
    <name type="scientific">Micractinium conductrix</name>
    <dbReference type="NCBI Taxonomy" id="554055"/>
    <lineage>
        <taxon>Eukaryota</taxon>
        <taxon>Viridiplantae</taxon>
        <taxon>Chlorophyta</taxon>
        <taxon>core chlorophytes</taxon>
        <taxon>Trebouxiophyceae</taxon>
        <taxon>Chlorellales</taxon>
        <taxon>Chlorellaceae</taxon>
        <taxon>Chlorella clade</taxon>
        <taxon>Micractinium</taxon>
    </lineage>
</organism>
<accession>A0A2P6UZU8</accession>
<evidence type="ECO:0000256" key="3">
    <source>
        <dbReference type="ARBA" id="ARBA00022927"/>
    </source>
</evidence>
<evidence type="ECO:0000313" key="5">
    <source>
        <dbReference type="EMBL" id="PSC67362.1"/>
    </source>
</evidence>
<dbReference type="PANTHER" id="PTHR13149:SF0">
    <property type="entry name" value="VACUOLAR PROTEIN-SORTING-ASSOCIATED PROTEIN 25"/>
    <property type="match status" value="1"/>
</dbReference>
<name>A0A2P6UZU8_9CHLO</name>
<dbReference type="InterPro" id="IPR008570">
    <property type="entry name" value="ESCRT-II_cplx_Vps25-sub"/>
</dbReference>
<evidence type="ECO:0000256" key="4">
    <source>
        <dbReference type="ARBA" id="ARBA00030094"/>
    </source>
</evidence>
<keyword evidence="2" id="KW-0813">Transport</keyword>
<comment type="caution">
    <text evidence="5">The sequence shown here is derived from an EMBL/GenBank/DDBJ whole genome shotgun (WGS) entry which is preliminary data.</text>
</comment>
<dbReference type="Proteomes" id="UP000239649">
    <property type="component" value="Unassembled WGS sequence"/>
</dbReference>
<dbReference type="FunFam" id="1.10.10.10:FF:000141">
    <property type="entry name" value="vacuolar protein-sorting-associated protein 25"/>
    <property type="match status" value="1"/>
</dbReference>
<keyword evidence="3" id="KW-0653">Protein transport</keyword>